<proteinExistence type="predicted"/>
<keyword evidence="1" id="KW-0472">Membrane</keyword>
<evidence type="ECO:0000256" key="1">
    <source>
        <dbReference type="SAM" id="Phobius"/>
    </source>
</evidence>
<sequence>MDKHAGHIFIPLAASMFYFHIGFLELDMCDFLMEGAPGIEAIAKVGRADGIALGSSLGWRRQQQVK</sequence>
<dbReference type="AlphaFoldDB" id="A0A926IYE8"/>
<keyword evidence="1" id="KW-0812">Transmembrane</keyword>
<organism evidence="2">
    <name type="scientific">Aeromonas hydrophila</name>
    <dbReference type="NCBI Taxonomy" id="644"/>
    <lineage>
        <taxon>Bacteria</taxon>
        <taxon>Pseudomonadati</taxon>
        <taxon>Pseudomonadota</taxon>
        <taxon>Gammaproteobacteria</taxon>
        <taxon>Aeromonadales</taxon>
        <taxon>Aeromonadaceae</taxon>
        <taxon>Aeromonas</taxon>
    </lineage>
</organism>
<keyword evidence="1" id="KW-1133">Transmembrane helix</keyword>
<gene>
    <name evidence="2" type="ORF">H2136_21715</name>
</gene>
<feature type="transmembrane region" description="Helical" evidence="1">
    <location>
        <begin position="6"/>
        <end position="24"/>
    </location>
</feature>
<comment type="caution">
    <text evidence="2">The sequence shown here is derived from an EMBL/GenBank/DDBJ whole genome shotgun (WGS) entry which is preliminary data.</text>
</comment>
<evidence type="ECO:0000313" key="2">
    <source>
        <dbReference type="EMBL" id="MBC8674409.1"/>
    </source>
</evidence>
<name>A0A926IYE8_AERHY</name>
<accession>A0A926IYE8</accession>
<dbReference type="EMBL" id="JACLAN010000016">
    <property type="protein sequence ID" value="MBC8674409.1"/>
    <property type="molecule type" value="Genomic_DNA"/>
</dbReference>
<reference evidence="2" key="1">
    <citation type="submission" date="2020-07" db="EMBL/GenBank/DDBJ databases">
        <title>Carbapenem Resistant Aeromonas hydrophila Carrying blacphA7 Isolated from Two Solid Organ Transplant Patients.</title>
        <authorList>
            <person name="Hilt E."/>
            <person name="Fitzwater S.P."/>
            <person name="Ward K."/>
            <person name="De St Maurice A."/>
            <person name="Chandrasekaran S."/>
            <person name="Garner O.B."/>
            <person name="Yang S."/>
        </authorList>
    </citation>
    <scope>NUCLEOTIDE SEQUENCE</scope>
    <source>
        <strain evidence="2">B-1</strain>
    </source>
</reference>
<protein>
    <submittedName>
        <fullName evidence="2">Uncharacterized protein</fullName>
    </submittedName>
</protein>